<dbReference type="GO" id="GO:0005085">
    <property type="term" value="F:guanyl-nucleotide exchange factor activity"/>
    <property type="evidence" value="ECO:0007669"/>
    <property type="project" value="TreeGrafter"/>
</dbReference>
<feature type="region of interest" description="Disordered" evidence="4">
    <location>
        <begin position="1"/>
        <end position="106"/>
    </location>
</feature>
<comment type="caution">
    <text evidence="6">The sequence shown here is derived from an EMBL/GenBank/DDBJ whole genome shotgun (WGS) entry which is preliminary data.</text>
</comment>
<feature type="repeat" description="RCC1" evidence="3">
    <location>
        <begin position="356"/>
        <end position="408"/>
    </location>
</feature>
<keyword evidence="7" id="KW-1185">Reference proteome</keyword>
<dbReference type="PANTHER" id="PTHR45982:SF1">
    <property type="entry name" value="REGULATOR OF CHROMOSOME CONDENSATION"/>
    <property type="match status" value="1"/>
</dbReference>
<keyword evidence="2" id="KW-0677">Repeat</keyword>
<organism evidence="6 7">
    <name type="scientific">Ostreobium quekettii</name>
    <dbReference type="NCBI Taxonomy" id="121088"/>
    <lineage>
        <taxon>Eukaryota</taxon>
        <taxon>Viridiplantae</taxon>
        <taxon>Chlorophyta</taxon>
        <taxon>core chlorophytes</taxon>
        <taxon>Ulvophyceae</taxon>
        <taxon>TCBD clade</taxon>
        <taxon>Bryopsidales</taxon>
        <taxon>Ostreobineae</taxon>
        <taxon>Ostreobiaceae</taxon>
        <taxon>Ostreobium</taxon>
    </lineage>
</organism>
<evidence type="ECO:0000256" key="4">
    <source>
        <dbReference type="SAM" id="MobiDB-lite"/>
    </source>
</evidence>
<dbReference type="PROSITE" id="PS00625">
    <property type="entry name" value="RCC1_1"/>
    <property type="match status" value="1"/>
</dbReference>
<evidence type="ECO:0000256" key="3">
    <source>
        <dbReference type="PROSITE-ProRule" id="PRU00235"/>
    </source>
</evidence>
<dbReference type="Gene3D" id="2.130.10.30">
    <property type="entry name" value="Regulator of chromosome condensation 1/beta-lactamase-inhibitor protein II"/>
    <property type="match status" value="1"/>
</dbReference>
<evidence type="ECO:0000256" key="1">
    <source>
        <dbReference type="ARBA" id="ARBA00022658"/>
    </source>
</evidence>
<feature type="repeat" description="RCC1" evidence="3">
    <location>
        <begin position="133"/>
        <end position="185"/>
    </location>
</feature>
<dbReference type="InterPro" id="IPR000408">
    <property type="entry name" value="Reg_chr_condens"/>
</dbReference>
<evidence type="ECO:0000259" key="5">
    <source>
        <dbReference type="Pfam" id="PF25390"/>
    </source>
</evidence>
<feature type="repeat" description="RCC1" evidence="3">
    <location>
        <begin position="252"/>
        <end position="303"/>
    </location>
</feature>
<dbReference type="OrthoDB" id="61110at2759"/>
<feature type="compositionally biased region" description="Polar residues" evidence="4">
    <location>
        <begin position="28"/>
        <end position="44"/>
    </location>
</feature>
<sequence length="538" mass="56612">METKKPSDFDDEDQGSKRRILPPRHARQVSSAKTHGILTSQKTHSILMDNKKRRADGSTDKSLSSDKQKKRRVQSKNSRKRQKVAPLSQELSQPSQTSKRRKVPVSGVIADGTTDAKLVEVIEATAKLELVEGDIFVLGSNEMGQLGLGDDIPEVARPRILSLPGEVKVRMVACGSMHTVALAADNTLFSWGINDDGALGRPTEDSNIWSADEKEGCIAENLPGQMVMTDANMRIKSVNAGGSHTLVLANGGRVLGCGSFRNNAGPFGFSPGVLNQRTLTTVVEASVQKISSGESHCLALTGSGKVLTWGVGDLGCLARGGEQLVPAPAQMARGPLSHVQNVFACQEASFAVLPGGKVYGWGLNNQGQLGLPPCDSVERATEIKALSSLGGIKDAAGGQHHTLVLSCEGKVYSFGTPTNGVLGRLGEDGKDLNISGIDPAPLPVPTPVHEGDGEAGGLPPGFRVSAVLACQTVSQCIVEGQGVYVWGASMSQQLGLGLETEEIALPTKMPETKKRQGRPTLGGAIGALHAAFVFGSRE</sequence>
<name>A0A8S1IM76_9CHLO</name>
<accession>A0A8S1IM76</accession>
<dbReference type="GO" id="GO:0005737">
    <property type="term" value="C:cytoplasm"/>
    <property type="evidence" value="ECO:0007669"/>
    <property type="project" value="TreeGrafter"/>
</dbReference>
<dbReference type="SUPFAM" id="SSF50985">
    <property type="entry name" value="RCC1/BLIP-II"/>
    <property type="match status" value="1"/>
</dbReference>
<feature type="compositionally biased region" description="Basic residues" evidence="4">
    <location>
        <begin position="17"/>
        <end position="27"/>
    </location>
</feature>
<dbReference type="AlphaFoldDB" id="A0A8S1IM76"/>
<dbReference type="Pfam" id="PF25390">
    <property type="entry name" value="WD40_RLD"/>
    <property type="match status" value="1"/>
</dbReference>
<dbReference type="PRINTS" id="PR00633">
    <property type="entry name" value="RCCNDNSATION"/>
</dbReference>
<feature type="repeat" description="RCC1" evidence="3">
    <location>
        <begin position="186"/>
        <end position="251"/>
    </location>
</feature>
<dbReference type="InterPro" id="IPR058923">
    <property type="entry name" value="RCC1-like_dom"/>
</dbReference>
<evidence type="ECO:0000313" key="6">
    <source>
        <dbReference type="EMBL" id="CAD7695692.1"/>
    </source>
</evidence>
<feature type="repeat" description="RCC1" evidence="3">
    <location>
        <begin position="481"/>
        <end position="536"/>
    </location>
</feature>
<reference evidence="6" key="1">
    <citation type="submission" date="2020-12" db="EMBL/GenBank/DDBJ databases">
        <authorList>
            <person name="Iha C."/>
        </authorList>
    </citation>
    <scope>NUCLEOTIDE SEQUENCE</scope>
</reference>
<proteinExistence type="predicted"/>
<evidence type="ECO:0000313" key="7">
    <source>
        <dbReference type="Proteomes" id="UP000708148"/>
    </source>
</evidence>
<evidence type="ECO:0000256" key="2">
    <source>
        <dbReference type="ARBA" id="ARBA00022737"/>
    </source>
</evidence>
<dbReference type="EMBL" id="CAJHUC010000379">
    <property type="protein sequence ID" value="CAD7695692.1"/>
    <property type="molecule type" value="Genomic_DNA"/>
</dbReference>
<dbReference type="PROSITE" id="PS50012">
    <property type="entry name" value="RCC1_3"/>
    <property type="match status" value="5"/>
</dbReference>
<protein>
    <recommendedName>
        <fullName evidence="5">RCC1-like domain-containing protein</fullName>
    </recommendedName>
</protein>
<dbReference type="InterPro" id="IPR051553">
    <property type="entry name" value="Ran_GTPase-activating"/>
</dbReference>
<feature type="domain" description="RCC1-like" evidence="5">
    <location>
        <begin position="135"/>
        <end position="529"/>
    </location>
</feature>
<gene>
    <name evidence="6" type="ORF">OSTQU699_LOCUS1053</name>
</gene>
<dbReference type="PROSITE" id="PS00626">
    <property type="entry name" value="RCC1_2"/>
    <property type="match status" value="2"/>
</dbReference>
<feature type="compositionally biased region" description="Basic residues" evidence="4">
    <location>
        <begin position="68"/>
        <end position="83"/>
    </location>
</feature>
<feature type="compositionally biased region" description="Basic and acidic residues" evidence="4">
    <location>
        <begin position="55"/>
        <end position="67"/>
    </location>
</feature>
<dbReference type="PANTHER" id="PTHR45982">
    <property type="entry name" value="REGULATOR OF CHROMOSOME CONDENSATION"/>
    <property type="match status" value="1"/>
</dbReference>
<dbReference type="InterPro" id="IPR009091">
    <property type="entry name" value="RCC1/BLIP-II"/>
</dbReference>
<dbReference type="Proteomes" id="UP000708148">
    <property type="component" value="Unassembled WGS sequence"/>
</dbReference>
<keyword evidence="1" id="KW-0344">Guanine-nucleotide releasing factor</keyword>